<dbReference type="InterPro" id="IPR038063">
    <property type="entry name" value="Transpep_catalytic_dom"/>
</dbReference>
<evidence type="ECO:0000256" key="8">
    <source>
        <dbReference type="SAM" id="SignalP"/>
    </source>
</evidence>
<dbReference type="PANTHER" id="PTHR41533">
    <property type="entry name" value="L,D-TRANSPEPTIDASE HI_1667-RELATED"/>
    <property type="match status" value="1"/>
</dbReference>
<dbReference type="KEGG" id="php:PhaeoP97_01610"/>
<dbReference type="Pfam" id="PF01471">
    <property type="entry name" value="PG_binding_1"/>
    <property type="match status" value="1"/>
</dbReference>
<keyword evidence="4 7" id="KW-0133">Cell shape</keyword>
<evidence type="ECO:0000256" key="6">
    <source>
        <dbReference type="ARBA" id="ARBA00023316"/>
    </source>
</evidence>
<dbReference type="InterPro" id="IPR052905">
    <property type="entry name" value="LD-transpeptidase_YkuD-like"/>
</dbReference>
<dbReference type="GO" id="GO:0008360">
    <property type="term" value="P:regulation of cell shape"/>
    <property type="evidence" value="ECO:0007669"/>
    <property type="project" value="UniProtKB-UniRule"/>
</dbReference>
<protein>
    <submittedName>
        <fullName evidence="10">Putative L,D-transpeptidase</fullName>
    </submittedName>
</protein>
<dbReference type="InterPro" id="IPR036366">
    <property type="entry name" value="PGBDSf"/>
</dbReference>
<organism evidence="10 11">
    <name type="scientific">Phaeobacter porticola</name>
    <dbReference type="NCBI Taxonomy" id="1844006"/>
    <lineage>
        <taxon>Bacteria</taxon>
        <taxon>Pseudomonadati</taxon>
        <taxon>Pseudomonadota</taxon>
        <taxon>Alphaproteobacteria</taxon>
        <taxon>Rhodobacterales</taxon>
        <taxon>Roseobacteraceae</taxon>
        <taxon>Phaeobacter</taxon>
    </lineage>
</organism>
<dbReference type="SUPFAM" id="SSF47090">
    <property type="entry name" value="PGBD-like"/>
    <property type="match status" value="1"/>
</dbReference>
<evidence type="ECO:0000256" key="5">
    <source>
        <dbReference type="ARBA" id="ARBA00022984"/>
    </source>
</evidence>
<feature type="active site" description="Proton donor/acceptor" evidence="7">
    <location>
        <position position="437"/>
    </location>
</feature>
<evidence type="ECO:0000256" key="1">
    <source>
        <dbReference type="ARBA" id="ARBA00004752"/>
    </source>
</evidence>
<evidence type="ECO:0000256" key="7">
    <source>
        <dbReference type="PROSITE-ProRule" id="PRU01373"/>
    </source>
</evidence>
<feature type="signal peptide" evidence="8">
    <location>
        <begin position="1"/>
        <end position="40"/>
    </location>
</feature>
<dbReference type="RefSeq" id="WP_192849687.1">
    <property type="nucleotide sequence ID" value="NZ_CP016364.1"/>
</dbReference>
<dbReference type="Gene3D" id="2.40.440.10">
    <property type="entry name" value="L,D-transpeptidase catalytic domain-like"/>
    <property type="match status" value="1"/>
</dbReference>
<gene>
    <name evidence="10" type="ORF">PhaeoP97_01610</name>
</gene>
<dbReference type="STRING" id="1844006.PhaeoP97_01610"/>
<dbReference type="SUPFAM" id="SSF141523">
    <property type="entry name" value="L,D-transpeptidase catalytic domain-like"/>
    <property type="match status" value="1"/>
</dbReference>
<name>A0A1L3I4N6_9RHOB</name>
<dbReference type="InterPro" id="IPR036365">
    <property type="entry name" value="PGBD-like_sf"/>
</dbReference>
<comment type="similarity">
    <text evidence="2">Belongs to the YkuD family.</text>
</comment>
<feature type="chain" id="PRO_5012724433" evidence="8">
    <location>
        <begin position="41"/>
        <end position="545"/>
    </location>
</feature>
<proteinExistence type="inferred from homology"/>
<dbReference type="PROSITE" id="PS52029">
    <property type="entry name" value="LD_TPASE"/>
    <property type="match status" value="1"/>
</dbReference>
<keyword evidence="5 7" id="KW-0573">Peptidoglycan synthesis</keyword>
<sequence precursor="true">MSPVLLTRAISTIRPRFQAGLFALALGGFALGANVAPAQAQVTAFKQAVAEAASASDPVAQFYRETGYAAIWTGSDDASRTRRAALFRALGEAPIHGLPDRANEMNELMQILADIRTTRDLGRAEVAMSRALVGYASDLQTGLLEPRRIDDGIVRKKHQPDFAAYLTGIRDEAPVAYLRSLAPQTAQYQALLREKMRLEKLQDIGGWGPRVSAKKLERGDSGQPVIALRNRLIAMGYLPRSAARSYDTALERAVQQFQADHGLTADGVAGGGTLKEINKPVSARLKSVIVAMERERWLTPDRGSRHVLVNQTDFTAKIIDNGEVTFVTRSVIGKDNADRRSPEFSDEMEHLVINPSWYVPRSIVTKEYLPKLRSNPNAVSHIEITDSRGRKVNRGAVDFSQYTARTFPFAMRQPPSAKNALGLVKFMFPNKYNIYLHDTPQKSLFQREVRAFSHGCIRLAQPFEFAYALLARQTENPKDFFHRILNSGKETKVVLDQKVPVHIIYRTAFVTEKGQPEYRRDIYDRDAKVWAALERAGVVLPGVQG</sequence>
<evidence type="ECO:0000256" key="2">
    <source>
        <dbReference type="ARBA" id="ARBA00005992"/>
    </source>
</evidence>
<dbReference type="Pfam" id="PF20142">
    <property type="entry name" value="Scaffold"/>
    <property type="match status" value="1"/>
</dbReference>
<keyword evidence="11" id="KW-1185">Reference proteome</keyword>
<dbReference type="GO" id="GO:0009252">
    <property type="term" value="P:peptidoglycan biosynthetic process"/>
    <property type="evidence" value="ECO:0007669"/>
    <property type="project" value="UniProtKB-UniPathway"/>
</dbReference>
<dbReference type="InterPro" id="IPR045380">
    <property type="entry name" value="LD_TPept_scaffold_dom"/>
</dbReference>
<evidence type="ECO:0000256" key="3">
    <source>
        <dbReference type="ARBA" id="ARBA00022679"/>
    </source>
</evidence>
<feature type="active site" description="Nucleophile" evidence="7">
    <location>
        <position position="456"/>
    </location>
</feature>
<evidence type="ECO:0000313" key="11">
    <source>
        <dbReference type="Proteomes" id="UP000183859"/>
    </source>
</evidence>
<dbReference type="Proteomes" id="UP000183859">
    <property type="component" value="Chromosome"/>
</dbReference>
<dbReference type="CDD" id="cd16913">
    <property type="entry name" value="YkuD_like"/>
    <property type="match status" value="1"/>
</dbReference>
<dbReference type="EMBL" id="CP016364">
    <property type="protein sequence ID" value="APG47029.1"/>
    <property type="molecule type" value="Genomic_DNA"/>
</dbReference>
<dbReference type="Gene3D" id="1.10.101.10">
    <property type="entry name" value="PGBD-like superfamily/PGBD"/>
    <property type="match status" value="1"/>
</dbReference>
<dbReference type="Pfam" id="PF03734">
    <property type="entry name" value="YkuD"/>
    <property type="match status" value="1"/>
</dbReference>
<dbReference type="GO" id="GO:0016740">
    <property type="term" value="F:transferase activity"/>
    <property type="evidence" value="ECO:0007669"/>
    <property type="project" value="UniProtKB-KW"/>
</dbReference>
<dbReference type="InterPro" id="IPR002477">
    <property type="entry name" value="Peptidoglycan-bd-like"/>
</dbReference>
<keyword evidence="3" id="KW-0808">Transferase</keyword>
<dbReference type="AlphaFoldDB" id="A0A1L3I4N6"/>
<evidence type="ECO:0000313" key="10">
    <source>
        <dbReference type="EMBL" id="APG47029.1"/>
    </source>
</evidence>
<reference evidence="11" key="1">
    <citation type="submission" date="2016-07" db="EMBL/GenBank/DDBJ databases">
        <title>Phaeobacter portensis sp. nov., a tropodithietic acid producing bacterium isolated from a German harbor.</title>
        <authorList>
            <person name="Freese H.M."/>
            <person name="Bunk B."/>
            <person name="Breider S."/>
            <person name="Brinkhoff T."/>
        </authorList>
    </citation>
    <scope>NUCLEOTIDE SEQUENCE [LARGE SCALE GENOMIC DNA]</scope>
    <source>
        <strain evidence="11">P97</strain>
    </source>
</reference>
<comment type="pathway">
    <text evidence="1 7">Cell wall biogenesis; peptidoglycan biosynthesis.</text>
</comment>
<dbReference type="InterPro" id="IPR005490">
    <property type="entry name" value="LD_TPept_cat_dom"/>
</dbReference>
<evidence type="ECO:0000256" key="4">
    <source>
        <dbReference type="ARBA" id="ARBA00022960"/>
    </source>
</evidence>
<feature type="domain" description="L,D-TPase catalytic" evidence="9">
    <location>
        <begin position="305"/>
        <end position="481"/>
    </location>
</feature>
<keyword evidence="6 7" id="KW-0961">Cell wall biogenesis/degradation</keyword>
<accession>A0A1L3I4N6</accession>
<dbReference type="UniPathway" id="UPA00219"/>
<dbReference type="GO" id="GO:0004180">
    <property type="term" value="F:carboxypeptidase activity"/>
    <property type="evidence" value="ECO:0007669"/>
    <property type="project" value="UniProtKB-ARBA"/>
</dbReference>
<evidence type="ECO:0000259" key="9">
    <source>
        <dbReference type="PROSITE" id="PS52029"/>
    </source>
</evidence>
<dbReference type="GO" id="GO:0071555">
    <property type="term" value="P:cell wall organization"/>
    <property type="evidence" value="ECO:0007669"/>
    <property type="project" value="UniProtKB-UniRule"/>
</dbReference>
<keyword evidence="8" id="KW-0732">Signal</keyword>
<dbReference type="PANTHER" id="PTHR41533:SF2">
    <property type="entry name" value="BLR7131 PROTEIN"/>
    <property type="match status" value="1"/>
</dbReference>